<dbReference type="GO" id="GO:0000156">
    <property type="term" value="F:phosphorelay response regulator activity"/>
    <property type="evidence" value="ECO:0007669"/>
    <property type="project" value="TreeGrafter"/>
</dbReference>
<dbReference type="Gene3D" id="3.40.50.2300">
    <property type="match status" value="1"/>
</dbReference>
<dbReference type="PROSITE" id="PS50110">
    <property type="entry name" value="RESPONSE_REGULATORY"/>
    <property type="match status" value="1"/>
</dbReference>
<keyword evidence="4 7" id="KW-0238">DNA-binding</keyword>
<dbReference type="InterPro" id="IPR016032">
    <property type="entry name" value="Sig_transdc_resp-reg_C-effctor"/>
</dbReference>
<evidence type="ECO:0000256" key="5">
    <source>
        <dbReference type="ARBA" id="ARBA00023163"/>
    </source>
</evidence>
<dbReference type="CDD" id="cd00383">
    <property type="entry name" value="trans_reg_C"/>
    <property type="match status" value="1"/>
</dbReference>
<dbReference type="GO" id="GO:0000976">
    <property type="term" value="F:transcription cis-regulatory region binding"/>
    <property type="evidence" value="ECO:0007669"/>
    <property type="project" value="TreeGrafter"/>
</dbReference>
<dbReference type="Gene3D" id="1.10.10.10">
    <property type="entry name" value="Winged helix-like DNA-binding domain superfamily/Winged helix DNA-binding domain"/>
    <property type="match status" value="1"/>
</dbReference>
<keyword evidence="3" id="KW-0805">Transcription regulation</keyword>
<accession>A0A1Y1T563</accession>
<dbReference type="Pfam" id="PF00072">
    <property type="entry name" value="Response_reg"/>
    <property type="match status" value="1"/>
</dbReference>
<name>A0A1Y1T563_9FLAO</name>
<protein>
    <submittedName>
        <fullName evidence="10">Two-component system response regulator</fullName>
    </submittedName>
</protein>
<evidence type="ECO:0000256" key="4">
    <source>
        <dbReference type="ARBA" id="ARBA00023125"/>
    </source>
</evidence>
<dbReference type="PANTHER" id="PTHR48111">
    <property type="entry name" value="REGULATOR OF RPOS"/>
    <property type="match status" value="1"/>
</dbReference>
<dbReference type="FunFam" id="1.10.10.10:FF:000005">
    <property type="entry name" value="Two-component system response regulator"/>
    <property type="match status" value="1"/>
</dbReference>
<dbReference type="EMBL" id="ARYN01000005">
    <property type="protein sequence ID" value="ORL46189.1"/>
    <property type="molecule type" value="Genomic_DNA"/>
</dbReference>
<dbReference type="InterPro" id="IPR001867">
    <property type="entry name" value="OmpR/PhoB-type_DNA-bd"/>
</dbReference>
<keyword evidence="2" id="KW-0902">Two-component regulatory system</keyword>
<comment type="caution">
    <text evidence="10">The sequence shown here is derived from an EMBL/GenBank/DDBJ whole genome shotgun (WGS) entry which is preliminary data.</text>
</comment>
<dbReference type="SMART" id="SM00862">
    <property type="entry name" value="Trans_reg_C"/>
    <property type="match status" value="1"/>
</dbReference>
<reference evidence="10 11" key="1">
    <citation type="submission" date="2013-04" db="EMBL/GenBank/DDBJ databases">
        <title>Zunongwangia sp. 22II14-10F7 Genome Sequencing.</title>
        <authorList>
            <person name="Lai Q."/>
            <person name="Shao Z."/>
        </authorList>
    </citation>
    <scope>NUCLEOTIDE SEQUENCE [LARGE SCALE GENOMIC DNA]</scope>
    <source>
        <strain evidence="10 11">22II14-10F7</strain>
    </source>
</reference>
<sequence length="263" mass="29624">MAAFLLYHFSCAIDNFLFILGLSRIAMDTKNAKILLVEDDAKVCAFINKGLTEEGFEVSIALNGKEGYQMAISNNFDLLILDIMLPEMNGMEICKAVREENKQVPILFLTALGSSENIAMGLNSGADDYLAKPFKFIELIARVKSLLRRSRNFNSNIPDNSYRFADIKLNDSAKTVSRNGKKIALTSTEYKLLLAFLKAPGRVISRTELLENVWGVNYDIGTNVVDVYVNYLRKKLEKENNERLIHTVIGMGYVLKEDDEDTE</sequence>
<feature type="modified residue" description="4-aspartylphosphate" evidence="6">
    <location>
        <position position="82"/>
    </location>
</feature>
<dbReference type="SMART" id="SM00448">
    <property type="entry name" value="REC"/>
    <property type="match status" value="1"/>
</dbReference>
<organism evidence="10 11">
    <name type="scientific">Zunongwangia atlantica 22II14-10F7</name>
    <dbReference type="NCBI Taxonomy" id="1185767"/>
    <lineage>
        <taxon>Bacteria</taxon>
        <taxon>Pseudomonadati</taxon>
        <taxon>Bacteroidota</taxon>
        <taxon>Flavobacteriia</taxon>
        <taxon>Flavobacteriales</taxon>
        <taxon>Flavobacteriaceae</taxon>
        <taxon>Zunongwangia</taxon>
    </lineage>
</organism>
<dbReference type="InterPro" id="IPR036388">
    <property type="entry name" value="WH-like_DNA-bd_sf"/>
</dbReference>
<dbReference type="Proteomes" id="UP000192746">
    <property type="component" value="Unassembled WGS sequence"/>
</dbReference>
<proteinExistence type="predicted"/>
<dbReference type="Pfam" id="PF00486">
    <property type="entry name" value="Trans_reg_C"/>
    <property type="match status" value="1"/>
</dbReference>
<keyword evidence="11" id="KW-1185">Reference proteome</keyword>
<dbReference type="STRING" id="1185767.IIF7_06456"/>
<evidence type="ECO:0000256" key="3">
    <source>
        <dbReference type="ARBA" id="ARBA00023015"/>
    </source>
</evidence>
<dbReference type="PROSITE" id="PS51755">
    <property type="entry name" value="OMPR_PHOB"/>
    <property type="match status" value="1"/>
</dbReference>
<evidence type="ECO:0000259" key="8">
    <source>
        <dbReference type="PROSITE" id="PS50110"/>
    </source>
</evidence>
<feature type="domain" description="OmpR/PhoB-type" evidence="9">
    <location>
        <begin position="159"/>
        <end position="257"/>
    </location>
</feature>
<dbReference type="PANTHER" id="PTHR48111:SF22">
    <property type="entry name" value="REGULATOR OF RPOS"/>
    <property type="match status" value="1"/>
</dbReference>
<dbReference type="AlphaFoldDB" id="A0A1Y1T563"/>
<evidence type="ECO:0000313" key="11">
    <source>
        <dbReference type="Proteomes" id="UP000192746"/>
    </source>
</evidence>
<gene>
    <name evidence="10" type="ORF">IIF7_06456</name>
</gene>
<evidence type="ECO:0000256" key="1">
    <source>
        <dbReference type="ARBA" id="ARBA00022553"/>
    </source>
</evidence>
<dbReference type="GO" id="GO:0006355">
    <property type="term" value="P:regulation of DNA-templated transcription"/>
    <property type="evidence" value="ECO:0007669"/>
    <property type="project" value="InterPro"/>
</dbReference>
<evidence type="ECO:0000256" key="6">
    <source>
        <dbReference type="PROSITE-ProRule" id="PRU00169"/>
    </source>
</evidence>
<dbReference type="GO" id="GO:0032993">
    <property type="term" value="C:protein-DNA complex"/>
    <property type="evidence" value="ECO:0007669"/>
    <property type="project" value="TreeGrafter"/>
</dbReference>
<dbReference type="InterPro" id="IPR039420">
    <property type="entry name" value="WalR-like"/>
</dbReference>
<evidence type="ECO:0000313" key="10">
    <source>
        <dbReference type="EMBL" id="ORL46189.1"/>
    </source>
</evidence>
<dbReference type="CDD" id="cd19935">
    <property type="entry name" value="REC_OmpR_CusR-like"/>
    <property type="match status" value="1"/>
</dbReference>
<dbReference type="InterPro" id="IPR011006">
    <property type="entry name" value="CheY-like_superfamily"/>
</dbReference>
<feature type="DNA-binding region" description="OmpR/PhoB-type" evidence="7">
    <location>
        <begin position="159"/>
        <end position="257"/>
    </location>
</feature>
<dbReference type="SUPFAM" id="SSF46894">
    <property type="entry name" value="C-terminal effector domain of the bipartite response regulators"/>
    <property type="match status" value="1"/>
</dbReference>
<dbReference type="FunFam" id="3.40.50.2300:FF:000001">
    <property type="entry name" value="DNA-binding response regulator PhoB"/>
    <property type="match status" value="1"/>
</dbReference>
<evidence type="ECO:0000256" key="7">
    <source>
        <dbReference type="PROSITE-ProRule" id="PRU01091"/>
    </source>
</evidence>
<evidence type="ECO:0000259" key="9">
    <source>
        <dbReference type="PROSITE" id="PS51755"/>
    </source>
</evidence>
<evidence type="ECO:0000256" key="2">
    <source>
        <dbReference type="ARBA" id="ARBA00023012"/>
    </source>
</evidence>
<feature type="domain" description="Response regulatory" evidence="8">
    <location>
        <begin position="33"/>
        <end position="147"/>
    </location>
</feature>
<dbReference type="InterPro" id="IPR001789">
    <property type="entry name" value="Sig_transdc_resp-reg_receiver"/>
</dbReference>
<keyword evidence="1 6" id="KW-0597">Phosphoprotein</keyword>
<keyword evidence="5" id="KW-0804">Transcription</keyword>
<dbReference type="SUPFAM" id="SSF52172">
    <property type="entry name" value="CheY-like"/>
    <property type="match status" value="1"/>
</dbReference>
<dbReference type="GO" id="GO:0005829">
    <property type="term" value="C:cytosol"/>
    <property type="evidence" value="ECO:0007669"/>
    <property type="project" value="TreeGrafter"/>
</dbReference>